<dbReference type="PROSITE" id="PS50198">
    <property type="entry name" value="PPIC_PPIASE_2"/>
    <property type="match status" value="1"/>
</dbReference>
<evidence type="ECO:0000313" key="2">
    <source>
        <dbReference type="EMBL" id="SVA78998.1"/>
    </source>
</evidence>
<dbReference type="EMBL" id="UINC01018745">
    <property type="protein sequence ID" value="SVA78998.1"/>
    <property type="molecule type" value="Genomic_DNA"/>
</dbReference>
<protein>
    <recommendedName>
        <fullName evidence="1">PpiC domain-containing protein</fullName>
    </recommendedName>
</protein>
<dbReference type="Pfam" id="PF00639">
    <property type="entry name" value="Rotamase"/>
    <property type="match status" value="1"/>
</dbReference>
<accession>A0A381YPQ1</accession>
<evidence type="ECO:0000259" key="1">
    <source>
        <dbReference type="PROSITE" id="PS50198"/>
    </source>
</evidence>
<feature type="domain" description="PpiC" evidence="1">
    <location>
        <begin position="124"/>
        <end position="230"/>
    </location>
</feature>
<feature type="non-terminal residue" evidence="2">
    <location>
        <position position="1"/>
    </location>
</feature>
<organism evidence="2">
    <name type="scientific">marine metagenome</name>
    <dbReference type="NCBI Taxonomy" id="408172"/>
    <lineage>
        <taxon>unclassified sequences</taxon>
        <taxon>metagenomes</taxon>
        <taxon>ecological metagenomes</taxon>
    </lineage>
</organism>
<proteinExistence type="predicted"/>
<dbReference type="InterPro" id="IPR000297">
    <property type="entry name" value="PPIase_PpiC"/>
</dbReference>
<dbReference type="SUPFAM" id="SSF54534">
    <property type="entry name" value="FKBP-like"/>
    <property type="match status" value="1"/>
</dbReference>
<reference evidence="2" key="1">
    <citation type="submission" date="2018-05" db="EMBL/GenBank/DDBJ databases">
        <authorList>
            <person name="Lanie J.A."/>
            <person name="Ng W.-L."/>
            <person name="Kazmierczak K.M."/>
            <person name="Andrzejewski T.M."/>
            <person name="Davidsen T.M."/>
            <person name="Wayne K.J."/>
            <person name="Tettelin H."/>
            <person name="Glass J.I."/>
            <person name="Rusch D."/>
            <person name="Podicherti R."/>
            <person name="Tsui H.-C.T."/>
            <person name="Winkler M.E."/>
        </authorList>
    </citation>
    <scope>NUCLEOTIDE SEQUENCE</scope>
</reference>
<name>A0A381YPQ1_9ZZZZ</name>
<gene>
    <name evidence="2" type="ORF">METZ01_LOCUS131852</name>
</gene>
<dbReference type="Gene3D" id="3.10.50.40">
    <property type="match status" value="1"/>
</dbReference>
<dbReference type="InterPro" id="IPR046357">
    <property type="entry name" value="PPIase_dom_sf"/>
</dbReference>
<dbReference type="GO" id="GO:0003755">
    <property type="term" value="F:peptidyl-prolyl cis-trans isomerase activity"/>
    <property type="evidence" value="ECO:0007669"/>
    <property type="project" value="InterPro"/>
</dbReference>
<sequence>VLNKSIAILIVFTSIIYYACNVNDPEVLAIDGINIEHGTLFSSIDRKNFNSSLPSERRGMIMEFVGEWLAAEEAIKFGKELTDIENNAVISFRNQLIISSVINNQIKPSVQDDSTVTAVREATGIDRHIKEIIIFHDLSKGYTVKQNPQEAKKIANSAVKRIRSNNISFEEAVSIYSAMPIMKLRKGSIGILKYGKYPKHYNDAVWYIPEDSIIGPIKTDFGFHIVQAGAVEYVENKKSAAQMEKEISGGKYGVLKEAVDGFSRNMRSAYNSDLDSLSIIELWNKIVLDLDYTNQPFSALATINHGKPLGHIGNDSLSLDWFIEQSYRHAQISNSSIYSPYALLINCSDILNRFLTVRWAEKNNDIYNDKMKLKVQAFQRNLLKNAYVESKIDMNLSLTEAVVLNRLVQEHVIKINDKFIRQ</sequence>
<dbReference type="AlphaFoldDB" id="A0A381YPQ1"/>